<dbReference type="RefSeq" id="WP_089408362.1">
    <property type="nucleotide sequence ID" value="NZ_FZOU01000003.1"/>
</dbReference>
<protein>
    <submittedName>
        <fullName evidence="2">Uncharacterized protein</fullName>
    </submittedName>
</protein>
<sequence length="127" mass="13311">MANRANPARVTMRLRILLAMLCLIAFATGPTTCLATMPHMPIAQAASVEADCSPCCSRQTPASVELGCCTAPQDLPPAHIAAAATIQPALIFASLEPLPMLRPASFVRATRIAATSPPPPRLVALRI</sequence>
<dbReference type="EMBL" id="FZOU01000003">
    <property type="protein sequence ID" value="SNS96289.1"/>
    <property type="molecule type" value="Genomic_DNA"/>
</dbReference>
<accession>A0A239IRT2</accession>
<evidence type="ECO:0000313" key="3">
    <source>
        <dbReference type="Proteomes" id="UP000198356"/>
    </source>
</evidence>
<keyword evidence="1" id="KW-0732">Signal</keyword>
<feature type="chain" id="PRO_5012376258" evidence="1">
    <location>
        <begin position="28"/>
        <end position="127"/>
    </location>
</feature>
<name>A0A239IRT2_9BACT</name>
<keyword evidence="3" id="KW-1185">Reference proteome</keyword>
<dbReference type="Proteomes" id="UP000198356">
    <property type="component" value="Unassembled WGS sequence"/>
</dbReference>
<reference evidence="2 3" key="1">
    <citation type="submission" date="2017-06" db="EMBL/GenBank/DDBJ databases">
        <authorList>
            <person name="Kim H.J."/>
            <person name="Triplett B.A."/>
        </authorList>
    </citation>
    <scope>NUCLEOTIDE SEQUENCE [LARGE SCALE GENOMIC DNA]</scope>
    <source>
        <strain evidence="2 3">DSM 18704</strain>
    </source>
</reference>
<proteinExistence type="predicted"/>
<dbReference type="AlphaFoldDB" id="A0A239IRT2"/>
<evidence type="ECO:0000256" key="1">
    <source>
        <dbReference type="SAM" id="SignalP"/>
    </source>
</evidence>
<organism evidence="2 3">
    <name type="scientific">Granulicella rosea</name>
    <dbReference type="NCBI Taxonomy" id="474952"/>
    <lineage>
        <taxon>Bacteria</taxon>
        <taxon>Pseudomonadati</taxon>
        <taxon>Acidobacteriota</taxon>
        <taxon>Terriglobia</taxon>
        <taxon>Terriglobales</taxon>
        <taxon>Acidobacteriaceae</taxon>
        <taxon>Granulicella</taxon>
    </lineage>
</organism>
<feature type="signal peptide" evidence="1">
    <location>
        <begin position="1"/>
        <end position="27"/>
    </location>
</feature>
<gene>
    <name evidence="2" type="ORF">SAMN05421770_103245</name>
</gene>
<evidence type="ECO:0000313" key="2">
    <source>
        <dbReference type="EMBL" id="SNS96289.1"/>
    </source>
</evidence>